<evidence type="ECO:0000313" key="2">
    <source>
        <dbReference type="EMBL" id="MBB5284618.1"/>
    </source>
</evidence>
<dbReference type="InterPro" id="IPR053135">
    <property type="entry name" value="AKR2_Oxidoreductase"/>
</dbReference>
<evidence type="ECO:0000259" key="1">
    <source>
        <dbReference type="Pfam" id="PF00248"/>
    </source>
</evidence>
<sequence>MRKRPLGNTGMEVSEVAFGGVEIGMPYGIGVESTSDMLSEAEAVALLRAALDAGINFFDTARMYGISENLMGKAFAGRRAEVVLASKCWHFRDASGQLPPDGQLQDFIHTSLHESLTALQTDYLDVFMLHQADREILENETIAAVFQELKKAGTIRATGASTYTVAETEQALDAGTWDVIQLPFNLLDQRQGVLFARAQRQDVGLVVRSVLLKGLLSDRGQNLHPALQQVEKHIADYQELLDADCPDLPTLATKFGLSQPEVAAVLVGIDRPEYLRQALATADGKYLGTLHLERARQQAYPDPAFLNLPHWDRMGWLK</sequence>
<evidence type="ECO:0000313" key="3">
    <source>
        <dbReference type="Proteomes" id="UP000557307"/>
    </source>
</evidence>
<comment type="caution">
    <text evidence="2">The sequence shown here is derived from an EMBL/GenBank/DDBJ whole genome shotgun (WGS) entry which is preliminary data.</text>
</comment>
<dbReference type="CDD" id="cd19097">
    <property type="entry name" value="AKR_unchar"/>
    <property type="match status" value="1"/>
</dbReference>
<dbReference type="PANTHER" id="PTHR43312">
    <property type="entry name" value="D-THREO-ALDOSE 1-DEHYDROGENASE"/>
    <property type="match status" value="1"/>
</dbReference>
<accession>A0A840TWN8</accession>
<proteinExistence type="predicted"/>
<dbReference type="GO" id="GO:0016491">
    <property type="term" value="F:oxidoreductase activity"/>
    <property type="evidence" value="ECO:0007669"/>
    <property type="project" value="InterPro"/>
</dbReference>
<dbReference type="Gene3D" id="3.20.20.100">
    <property type="entry name" value="NADP-dependent oxidoreductase domain"/>
    <property type="match status" value="1"/>
</dbReference>
<dbReference type="AlphaFoldDB" id="A0A840TWN8"/>
<dbReference type="SUPFAM" id="SSF51430">
    <property type="entry name" value="NAD(P)-linked oxidoreductase"/>
    <property type="match status" value="1"/>
</dbReference>
<keyword evidence="3" id="KW-1185">Reference proteome</keyword>
<dbReference type="EMBL" id="JACHGF010000003">
    <property type="protein sequence ID" value="MBB5284618.1"/>
    <property type="molecule type" value="Genomic_DNA"/>
</dbReference>
<feature type="domain" description="NADP-dependent oxidoreductase" evidence="1">
    <location>
        <begin position="35"/>
        <end position="281"/>
    </location>
</feature>
<dbReference type="PRINTS" id="PR00069">
    <property type="entry name" value="ALDKETRDTASE"/>
</dbReference>
<dbReference type="InterPro" id="IPR036812">
    <property type="entry name" value="NAD(P)_OxRdtase_dom_sf"/>
</dbReference>
<dbReference type="Pfam" id="PF00248">
    <property type="entry name" value="Aldo_ket_red"/>
    <property type="match status" value="1"/>
</dbReference>
<organism evidence="2 3">
    <name type="scientific">Rhabdobacter roseus</name>
    <dbReference type="NCBI Taxonomy" id="1655419"/>
    <lineage>
        <taxon>Bacteria</taxon>
        <taxon>Pseudomonadati</taxon>
        <taxon>Bacteroidota</taxon>
        <taxon>Cytophagia</taxon>
        <taxon>Cytophagales</taxon>
        <taxon>Cytophagaceae</taxon>
        <taxon>Rhabdobacter</taxon>
    </lineage>
</organism>
<dbReference type="RefSeq" id="WP_184174538.1">
    <property type="nucleotide sequence ID" value="NZ_JACHGF010000003.1"/>
</dbReference>
<dbReference type="InterPro" id="IPR023210">
    <property type="entry name" value="NADP_OxRdtase_dom"/>
</dbReference>
<reference evidence="2 3" key="1">
    <citation type="submission" date="2020-08" db="EMBL/GenBank/DDBJ databases">
        <title>Genomic Encyclopedia of Type Strains, Phase IV (KMG-IV): sequencing the most valuable type-strain genomes for metagenomic binning, comparative biology and taxonomic classification.</title>
        <authorList>
            <person name="Goeker M."/>
        </authorList>
    </citation>
    <scope>NUCLEOTIDE SEQUENCE [LARGE SCALE GENOMIC DNA]</scope>
    <source>
        <strain evidence="2 3">DSM 105074</strain>
    </source>
</reference>
<dbReference type="Proteomes" id="UP000557307">
    <property type="component" value="Unassembled WGS sequence"/>
</dbReference>
<dbReference type="PANTHER" id="PTHR43312:SF1">
    <property type="entry name" value="NADP-DEPENDENT OXIDOREDUCTASE DOMAIN-CONTAINING PROTEIN"/>
    <property type="match status" value="1"/>
</dbReference>
<gene>
    <name evidence="2" type="ORF">HNQ92_002761</name>
</gene>
<dbReference type="InterPro" id="IPR020471">
    <property type="entry name" value="AKR"/>
</dbReference>
<protein>
    <submittedName>
        <fullName evidence="2">Aryl-alcohol dehydrogenase-like predicted oxidoreductase</fullName>
    </submittedName>
</protein>
<name>A0A840TWN8_9BACT</name>